<evidence type="ECO:0000313" key="1">
    <source>
        <dbReference type="EMBL" id="QDV23076.1"/>
    </source>
</evidence>
<evidence type="ECO:0000313" key="2">
    <source>
        <dbReference type="Proteomes" id="UP000318017"/>
    </source>
</evidence>
<reference evidence="1 2" key="1">
    <citation type="submission" date="2019-02" db="EMBL/GenBank/DDBJ databases">
        <title>Deep-cultivation of Planctomycetes and their phenomic and genomic characterization uncovers novel biology.</title>
        <authorList>
            <person name="Wiegand S."/>
            <person name="Jogler M."/>
            <person name="Boedeker C."/>
            <person name="Pinto D."/>
            <person name="Vollmers J."/>
            <person name="Rivas-Marin E."/>
            <person name="Kohn T."/>
            <person name="Peeters S.H."/>
            <person name="Heuer A."/>
            <person name="Rast P."/>
            <person name="Oberbeckmann S."/>
            <person name="Bunk B."/>
            <person name="Jeske O."/>
            <person name="Meyerdierks A."/>
            <person name="Storesund J.E."/>
            <person name="Kallscheuer N."/>
            <person name="Luecker S."/>
            <person name="Lage O.M."/>
            <person name="Pohl T."/>
            <person name="Merkel B.J."/>
            <person name="Hornburger P."/>
            <person name="Mueller R.-W."/>
            <person name="Bruemmer F."/>
            <person name="Labrenz M."/>
            <person name="Spormann A.M."/>
            <person name="Op den Camp H."/>
            <person name="Overmann J."/>
            <person name="Amann R."/>
            <person name="Jetten M.S.M."/>
            <person name="Mascher T."/>
            <person name="Medema M.H."/>
            <person name="Devos D.P."/>
            <person name="Kaster A.-K."/>
            <person name="Ovreas L."/>
            <person name="Rohde M."/>
            <person name="Galperin M.Y."/>
            <person name="Jogler C."/>
        </authorList>
    </citation>
    <scope>NUCLEOTIDE SEQUENCE [LARGE SCALE GENOMIC DNA]</scope>
    <source>
        <strain evidence="1 2">Q31a</strain>
    </source>
</reference>
<name>A0A518G3A6_9BACT</name>
<dbReference type="KEGG" id="ahel:Q31a_13710"/>
<proteinExistence type="predicted"/>
<dbReference type="Proteomes" id="UP000318017">
    <property type="component" value="Chromosome"/>
</dbReference>
<protein>
    <submittedName>
        <fullName evidence="1">Uncharacterized protein</fullName>
    </submittedName>
</protein>
<sequence>MDKVTHEYAIDRWENEGGSCPNCTADIAKTFAFQQRAKLFANSADADWIRLGIERKQERYDGESSQKNQ</sequence>
<gene>
    <name evidence="1" type="ORF">Q31a_13710</name>
</gene>
<keyword evidence="2" id="KW-1185">Reference proteome</keyword>
<dbReference type="EMBL" id="CP036298">
    <property type="protein sequence ID" value="QDV23076.1"/>
    <property type="molecule type" value="Genomic_DNA"/>
</dbReference>
<accession>A0A518G3A6</accession>
<organism evidence="1 2">
    <name type="scientific">Aureliella helgolandensis</name>
    <dbReference type="NCBI Taxonomy" id="2527968"/>
    <lineage>
        <taxon>Bacteria</taxon>
        <taxon>Pseudomonadati</taxon>
        <taxon>Planctomycetota</taxon>
        <taxon>Planctomycetia</taxon>
        <taxon>Pirellulales</taxon>
        <taxon>Pirellulaceae</taxon>
        <taxon>Aureliella</taxon>
    </lineage>
</organism>
<dbReference type="AlphaFoldDB" id="A0A518G3A6"/>